<evidence type="ECO:0000256" key="21">
    <source>
        <dbReference type="ARBA" id="ARBA00023136"/>
    </source>
</evidence>
<keyword evidence="18 32" id="KW-0040">ANK repeat</keyword>
<evidence type="ECO:0000256" key="17">
    <source>
        <dbReference type="ARBA" id="ARBA00023018"/>
    </source>
</evidence>
<evidence type="ECO:0000256" key="30">
    <source>
        <dbReference type="ARBA" id="ARBA00036239"/>
    </source>
</evidence>
<evidence type="ECO:0000256" key="28">
    <source>
        <dbReference type="ARBA" id="ARBA00034269"/>
    </source>
</evidence>
<keyword evidence="4" id="KW-0813">Transport</keyword>
<keyword evidence="22" id="KW-0325">Glycoprotein</keyword>
<dbReference type="PROSITE" id="PS50088">
    <property type="entry name" value="ANK_REPEAT"/>
    <property type="match status" value="1"/>
</dbReference>
<feature type="transmembrane region" description="Helical" evidence="34">
    <location>
        <begin position="588"/>
        <end position="610"/>
    </location>
</feature>
<dbReference type="GO" id="GO:0098703">
    <property type="term" value="P:calcium ion import across plasma membrane"/>
    <property type="evidence" value="ECO:0000318"/>
    <property type="project" value="GO_Central"/>
</dbReference>
<dbReference type="GO" id="GO:0005262">
    <property type="term" value="F:calcium channel activity"/>
    <property type="evidence" value="ECO:0000318"/>
    <property type="project" value="GO_Central"/>
</dbReference>
<evidence type="ECO:0000256" key="19">
    <source>
        <dbReference type="ARBA" id="ARBA00023053"/>
    </source>
</evidence>
<keyword evidence="12" id="KW-0547">Nucleotide-binding</keyword>
<evidence type="ECO:0000313" key="38">
    <source>
        <dbReference type="RefSeq" id="XP_031751641.1"/>
    </source>
</evidence>
<reference evidence="38 39" key="3">
    <citation type="submission" date="2025-04" db="UniProtKB">
        <authorList>
            <consortium name="RefSeq"/>
        </authorList>
    </citation>
    <scope>IDENTIFICATION</scope>
    <source>
        <strain evidence="38 39">Nigerian</strain>
        <tissue evidence="38 39">Liver and blood</tissue>
    </source>
</reference>
<evidence type="ECO:0000313" key="39">
    <source>
        <dbReference type="RefSeq" id="XP_031751642.1"/>
    </source>
</evidence>
<evidence type="ECO:0000256" key="24">
    <source>
        <dbReference type="ARBA" id="ARBA00023273"/>
    </source>
</evidence>
<dbReference type="InterPro" id="IPR024862">
    <property type="entry name" value="TRPV"/>
</dbReference>
<evidence type="ECO:0000313" key="36">
    <source>
        <dbReference type="Ensembl" id="ENSXETP00000101142"/>
    </source>
</evidence>
<keyword evidence="24" id="KW-0966">Cell projection</keyword>
<dbReference type="FunFam" id="1.25.40.20:FF:000018">
    <property type="entry name" value="Transient receptor potential cation channel subfamily V member 1"/>
    <property type="match status" value="1"/>
</dbReference>
<dbReference type="InterPro" id="IPR002110">
    <property type="entry name" value="Ankyrin_rpt"/>
</dbReference>
<evidence type="ECO:0000256" key="3">
    <source>
        <dbReference type="ARBA" id="ARBA00015942"/>
    </source>
</evidence>
<dbReference type="NCBIfam" id="TIGR00870">
    <property type="entry name" value="trp"/>
    <property type="match status" value="1"/>
</dbReference>
<comment type="catalytic activity">
    <reaction evidence="28">
        <text>Mg(2+)(in) = Mg(2+)(out)</text>
        <dbReference type="Rhea" id="RHEA:29827"/>
        <dbReference type="ChEBI" id="CHEBI:18420"/>
    </reaction>
</comment>
<dbReference type="OMA" id="YQYLHQN"/>
<dbReference type="RefSeq" id="XP_031751641.1">
    <property type="nucleotide sequence ID" value="XM_031895781.1"/>
</dbReference>
<evidence type="ECO:0000256" key="2">
    <source>
        <dbReference type="ARBA" id="ARBA00010374"/>
    </source>
</evidence>
<evidence type="ECO:0000256" key="18">
    <source>
        <dbReference type="ARBA" id="ARBA00023043"/>
    </source>
</evidence>
<feature type="region of interest" description="Disordered" evidence="33">
    <location>
        <begin position="827"/>
        <end position="858"/>
    </location>
</feature>
<evidence type="ECO:0000313" key="40">
    <source>
        <dbReference type="Xenbase" id="XB-GENE-991320"/>
    </source>
</evidence>
<evidence type="ECO:0000256" key="14">
    <source>
        <dbReference type="ARBA" id="ARBA00022840"/>
    </source>
</evidence>
<dbReference type="InterPro" id="IPR036770">
    <property type="entry name" value="Ankyrin_rpt-contain_sf"/>
</dbReference>
<dbReference type="GeneTree" id="ENSGT00940000160870"/>
<dbReference type="AlphaFoldDB" id="A0A6I8T2G1"/>
<dbReference type="GO" id="GO:0005524">
    <property type="term" value="F:ATP binding"/>
    <property type="evidence" value="ECO:0007669"/>
    <property type="project" value="UniProtKB-KW"/>
</dbReference>
<evidence type="ECO:0000256" key="16">
    <source>
        <dbReference type="ARBA" id="ARBA00022989"/>
    </source>
</evidence>
<evidence type="ECO:0000256" key="27">
    <source>
        <dbReference type="ARBA" id="ARBA00033256"/>
    </source>
</evidence>
<evidence type="ECO:0000256" key="10">
    <source>
        <dbReference type="ARBA" id="ARBA00022723"/>
    </source>
</evidence>
<dbReference type="GO" id="GO:0046872">
    <property type="term" value="F:metal ion binding"/>
    <property type="evidence" value="ECO:0007669"/>
    <property type="project" value="UniProtKB-KW"/>
</dbReference>
<comment type="catalytic activity">
    <reaction evidence="29">
        <text>K(+)(in) = K(+)(out)</text>
        <dbReference type="Rhea" id="RHEA:29463"/>
        <dbReference type="ChEBI" id="CHEBI:29103"/>
    </reaction>
</comment>
<gene>
    <name evidence="36 38 39 40" type="primary">trpv1</name>
</gene>
<dbReference type="Gene3D" id="1.10.287.70">
    <property type="match status" value="1"/>
</dbReference>
<comment type="catalytic activity">
    <reaction evidence="31">
        <text>Ca(2+)(in) = Ca(2+)(out)</text>
        <dbReference type="Rhea" id="RHEA:29671"/>
        <dbReference type="ChEBI" id="CHEBI:29108"/>
    </reaction>
</comment>
<name>A0A6I8T2G1_XENTR</name>
<evidence type="ECO:0000256" key="31">
    <source>
        <dbReference type="ARBA" id="ARBA00036634"/>
    </source>
</evidence>
<evidence type="ECO:0000256" key="11">
    <source>
        <dbReference type="ARBA" id="ARBA00022737"/>
    </source>
</evidence>
<evidence type="ECO:0000256" key="32">
    <source>
        <dbReference type="PROSITE-ProRule" id="PRU00023"/>
    </source>
</evidence>
<dbReference type="PRINTS" id="PR01768">
    <property type="entry name" value="TRPVRECEPTOR"/>
</dbReference>
<feature type="domain" description="Ion transport" evidence="35">
    <location>
        <begin position="447"/>
        <end position="701"/>
    </location>
</feature>
<dbReference type="GO" id="GO:0032591">
    <property type="term" value="C:dendritic spine membrane"/>
    <property type="evidence" value="ECO:0007669"/>
    <property type="project" value="UniProtKB-SubCell"/>
</dbReference>
<dbReference type="PANTHER" id="PTHR10582:SF17">
    <property type="entry name" value="TRANSIENT RECEPTOR POTENTIAL CATION CHANNEL SUBFAMILY V MEMBER 1"/>
    <property type="match status" value="1"/>
</dbReference>
<dbReference type="Xenbase" id="XB-GENE-991320">
    <property type="gene designation" value="trpv1"/>
</dbReference>
<dbReference type="CDD" id="cd22196">
    <property type="entry name" value="TRPV1"/>
    <property type="match status" value="1"/>
</dbReference>
<accession>A0A6I8T2G1</accession>
<keyword evidence="6" id="KW-0597">Phosphoprotein</keyword>
<evidence type="ECO:0000256" key="15">
    <source>
        <dbReference type="ARBA" id="ARBA00022860"/>
    </source>
</evidence>
<keyword evidence="9 34" id="KW-0812">Transmembrane</keyword>
<keyword evidence="11" id="KW-0677">Repeat</keyword>
<keyword evidence="8" id="KW-0107">Calcium channel</keyword>
<protein>
    <recommendedName>
        <fullName evidence="3">Transient receptor potential cation channel subfamily V member 1</fullName>
    </recommendedName>
    <alternativeName>
        <fullName evidence="27">Osm-9-like TRP channel 1</fullName>
    </alternativeName>
    <alternativeName>
        <fullName evidence="26">Vanilloid receptor 1</fullName>
    </alternativeName>
</protein>
<evidence type="ECO:0000256" key="29">
    <source>
        <dbReference type="ARBA" id="ARBA00034430"/>
    </source>
</evidence>
<feature type="transmembrane region" description="Helical" evidence="34">
    <location>
        <begin position="522"/>
        <end position="542"/>
    </location>
</feature>
<evidence type="ECO:0000256" key="25">
    <source>
        <dbReference type="ARBA" id="ARBA00023303"/>
    </source>
</evidence>
<dbReference type="GO" id="GO:0005886">
    <property type="term" value="C:plasma membrane"/>
    <property type="evidence" value="ECO:0000318"/>
    <property type="project" value="GO_Central"/>
</dbReference>
<keyword evidence="13" id="KW-0106">Calcium</keyword>
<keyword evidence="16 34" id="KW-1133">Transmembrane helix</keyword>
<dbReference type="Proteomes" id="UP000008143">
    <property type="component" value="Chromosome 2"/>
</dbReference>
<keyword evidence="5" id="KW-1003">Cell membrane</keyword>
<evidence type="ECO:0000256" key="23">
    <source>
        <dbReference type="ARBA" id="ARBA00023257"/>
    </source>
</evidence>
<evidence type="ECO:0000256" key="7">
    <source>
        <dbReference type="ARBA" id="ARBA00022568"/>
    </source>
</evidence>
<sequence length="858" mass="98603">MKMKKMGSSTDIDETEETCASVETDESHSDDTNRSTQENRKKLKFCQAKYSIFSSPKPKGRRFGKAETDRNIAPMDSVYQIESKVMSPTIKFQRNLEKGKLCNQLVRQSSSLESTTSCKDRTFKLYDQRRIFDAAAYGDCDELDDLLVYLLRTHKKLTNEEFKEKETGKTCLLKAMLNLENGMNSTIPLFLEIAEKTDNIKEFINSAYRDNYYRGQTALHIAIERRNMDLVELLLQHGADVHARADGEFFRKAKGKAGFYFGELPLSLAACTNQTAMVQYLLQNQYSPANMAAKDTFGNTVLHALVDIADNTQENTTFVTKMYNEILVLGAQIRPSLKLEEIMNKKGLTPLSLAAKTGKIGVFAYILRREIKNFECRHLSRKFTEWAYGPVHSSLYDLSGVDTYEKNSVLEIIAYSSETPNRHEMLLVEPLNKLLQDKWDRFVKRIFYFNFLAYITYVIIFTVAAYYRPVDGSPPFPVQPNSYLRTCGELITVIGGIYFFFRGIQYFTQRRPSLKALIADSYYEFLFFAQSIFLLLSTILYFCGRNEYVAFLVICLAMSWANVLYYTRGFQLMGIYSVMIEKLILSDMVRFMFVYLLFLFGFAAALVTLIEDGEGRTDLNSTCGRRCCKPEPASYNNLYYTCQELFKFAIGMGDLEFTDNYKYKPVFIFLLITYVILTYILLLNMLIALMGETVSKVAQESKSIWKLQEQDMDHMAVVPLNTSCLWRAITILDIEKSFLNSFRDTFRSGKSVLVGFTPDGKEDYRWCFRVDEVNWNKWNSNLGIIKEDPGNCHGLKSTLSASFRPRGKRWKSLVPHVKETNVKIDNETVPEEIPLQQKPTLADQTVPEEDQEVTSKAE</sequence>
<dbReference type="FunFam" id="1.10.287.70:FF:000074">
    <property type="entry name" value="Transient receptor potential cation channel subfamily V member 1"/>
    <property type="match status" value="1"/>
</dbReference>
<feature type="region of interest" description="Disordered" evidence="33">
    <location>
        <begin position="1"/>
        <end position="42"/>
    </location>
</feature>
<evidence type="ECO:0000313" key="37">
    <source>
        <dbReference type="Proteomes" id="UP000008143"/>
    </source>
</evidence>
<evidence type="ECO:0000256" key="33">
    <source>
        <dbReference type="SAM" id="MobiDB-lite"/>
    </source>
</evidence>
<keyword evidence="14" id="KW-0067">ATP-binding</keyword>
<evidence type="ECO:0000256" key="9">
    <source>
        <dbReference type="ARBA" id="ARBA00022692"/>
    </source>
</evidence>
<keyword evidence="20" id="KW-0406">Ion transport</keyword>
<feature type="repeat" description="ANK" evidence="32">
    <location>
        <begin position="214"/>
        <end position="246"/>
    </location>
</feature>
<keyword evidence="15" id="KW-0112">Calmodulin-binding</keyword>
<keyword evidence="37" id="KW-1185">Reference proteome</keyword>
<evidence type="ECO:0000256" key="6">
    <source>
        <dbReference type="ARBA" id="ARBA00022553"/>
    </source>
</evidence>
<keyword evidence="10" id="KW-0479">Metal-binding</keyword>
<feature type="compositionally biased region" description="Basic and acidic residues" evidence="33">
    <location>
        <begin position="25"/>
        <end position="40"/>
    </location>
</feature>
<evidence type="ECO:0000256" key="8">
    <source>
        <dbReference type="ARBA" id="ARBA00022673"/>
    </source>
</evidence>
<dbReference type="SMART" id="SM00248">
    <property type="entry name" value="ANK"/>
    <property type="match status" value="3"/>
</dbReference>
<dbReference type="GO" id="GO:0005516">
    <property type="term" value="F:calmodulin binding"/>
    <property type="evidence" value="ECO:0007669"/>
    <property type="project" value="UniProtKB-KW"/>
</dbReference>
<feature type="transmembrane region" description="Helical" evidence="34">
    <location>
        <begin position="446"/>
        <end position="467"/>
    </location>
</feature>
<evidence type="ECO:0000256" key="22">
    <source>
        <dbReference type="ARBA" id="ARBA00023180"/>
    </source>
</evidence>
<dbReference type="OrthoDB" id="533508at2759"/>
<evidence type="ECO:0000256" key="13">
    <source>
        <dbReference type="ARBA" id="ARBA00022837"/>
    </source>
</evidence>
<dbReference type="PROSITE" id="PS50297">
    <property type="entry name" value="ANK_REP_REGION"/>
    <property type="match status" value="1"/>
</dbReference>
<keyword evidence="17" id="KW-0770">Synapse</keyword>
<dbReference type="RefSeq" id="XP_031751642.1">
    <property type="nucleotide sequence ID" value="XM_031895782.1"/>
</dbReference>
<dbReference type="CTD" id="7442"/>
<organism evidence="36">
    <name type="scientific">Xenopus tropicalis</name>
    <name type="common">Western clawed frog</name>
    <name type="synonym">Silurana tropicalis</name>
    <dbReference type="NCBI Taxonomy" id="8364"/>
    <lineage>
        <taxon>Eukaryota</taxon>
        <taxon>Metazoa</taxon>
        <taxon>Chordata</taxon>
        <taxon>Craniata</taxon>
        <taxon>Vertebrata</taxon>
        <taxon>Euteleostomi</taxon>
        <taxon>Amphibia</taxon>
        <taxon>Batrachia</taxon>
        <taxon>Anura</taxon>
        <taxon>Pipoidea</taxon>
        <taxon>Pipidae</taxon>
        <taxon>Xenopodinae</taxon>
        <taxon>Xenopus</taxon>
        <taxon>Silurana</taxon>
    </lineage>
</organism>
<evidence type="ECO:0000256" key="20">
    <source>
        <dbReference type="ARBA" id="ARBA00023065"/>
    </source>
</evidence>
<keyword evidence="21 34" id="KW-0472">Membrane</keyword>
<evidence type="ECO:0000256" key="34">
    <source>
        <dbReference type="SAM" id="Phobius"/>
    </source>
</evidence>
<evidence type="ECO:0000259" key="35">
    <source>
        <dbReference type="Pfam" id="PF00520"/>
    </source>
</evidence>
<feature type="transmembrane region" description="Helical" evidence="34">
    <location>
        <begin position="548"/>
        <end position="567"/>
    </location>
</feature>
<evidence type="ECO:0000256" key="5">
    <source>
        <dbReference type="ARBA" id="ARBA00022475"/>
    </source>
</evidence>
<dbReference type="Reactome" id="R-XTR-3295583">
    <property type="pathway name" value="TRP channels"/>
</dbReference>
<dbReference type="AGR" id="Xenbase:XB-GENE-991320"/>
<proteinExistence type="inferred from homology"/>
<dbReference type="InterPro" id="IPR008347">
    <property type="entry name" value="TrpV1-4"/>
</dbReference>
<keyword evidence="7" id="KW-0109">Calcium transport</keyword>
<dbReference type="GeneID" id="100487208"/>
<evidence type="ECO:0000256" key="1">
    <source>
        <dbReference type="ARBA" id="ARBA00004332"/>
    </source>
</evidence>
<evidence type="ECO:0000256" key="4">
    <source>
        <dbReference type="ARBA" id="ARBA00022448"/>
    </source>
</evidence>
<keyword evidence="19" id="KW-0915">Sodium</keyword>
<dbReference type="SUPFAM" id="SSF48403">
    <property type="entry name" value="Ankyrin repeat"/>
    <property type="match status" value="1"/>
</dbReference>
<dbReference type="Pfam" id="PF00023">
    <property type="entry name" value="Ank"/>
    <property type="match status" value="1"/>
</dbReference>
<comment type="similarity">
    <text evidence="2">Belongs to the transient receptor (TC 1.A.4) family. TrpV subfamily. TRPV1 sub-subfamily.</text>
</comment>
<dbReference type="Gene3D" id="1.25.40.20">
    <property type="entry name" value="Ankyrin repeat-containing domain"/>
    <property type="match status" value="1"/>
</dbReference>
<reference evidence="36" key="2">
    <citation type="submission" date="2020-05" db="UniProtKB">
        <authorList>
            <consortium name="Ensembl"/>
        </authorList>
    </citation>
    <scope>IDENTIFICATION</scope>
</reference>
<dbReference type="Pfam" id="PF00520">
    <property type="entry name" value="Ion_trans"/>
    <property type="match status" value="1"/>
</dbReference>
<reference evidence="36" key="1">
    <citation type="journal article" date="2010" name="Science">
        <title>The genome of the Western clawed frog Xenopus tropicalis.</title>
        <authorList>
            <person name="Hellsten U."/>
            <person name="Harland R.M."/>
            <person name="Gilchrist M.J."/>
            <person name="Hendrix D."/>
            <person name="Jurka J."/>
            <person name="Kapitonov V."/>
            <person name="Ovcharenko I."/>
            <person name="Putnam N.H."/>
            <person name="Shu S."/>
            <person name="Taher L."/>
            <person name="Blitz I.L."/>
            <person name="Blumberg B."/>
            <person name="Dichmann D.S."/>
            <person name="Dubchak I."/>
            <person name="Amaya E."/>
            <person name="Detter J.C."/>
            <person name="Fletcher R."/>
            <person name="Gerhard D.S."/>
            <person name="Goodstein D."/>
            <person name="Graves T."/>
            <person name="Grigoriev I.V."/>
            <person name="Grimwood J."/>
            <person name="Kawashima T."/>
            <person name="Lindquist E."/>
            <person name="Lucas S.M."/>
            <person name="Mead P.E."/>
            <person name="Mitros T."/>
            <person name="Ogino H."/>
            <person name="Ohta Y."/>
            <person name="Poliakov A.V."/>
            <person name="Pollet N."/>
            <person name="Robert J."/>
            <person name="Salamov A."/>
            <person name="Sater A.K."/>
            <person name="Schmutz J."/>
            <person name="Terry A."/>
            <person name="Vize P.D."/>
            <person name="Warren W.C."/>
            <person name="Wells D."/>
            <person name="Wills A."/>
            <person name="Wilson R.K."/>
            <person name="Zimmerman L.B."/>
            <person name="Zorn A.M."/>
            <person name="Grainger R."/>
            <person name="Grammer T."/>
            <person name="Khokha M.K."/>
            <person name="Richardson P.M."/>
            <person name="Rokhsar D.S."/>
        </authorList>
    </citation>
    <scope>NUCLEOTIDE SEQUENCE [LARGE SCALE GENOMIC DNA]</scope>
    <source>
        <strain evidence="36">Nigerian</strain>
    </source>
</reference>
<dbReference type="Ensembl" id="ENSXETT00000069102">
    <property type="protein sequence ID" value="ENSXETP00000101142"/>
    <property type="gene ID" value="ENSXETG00000005790"/>
</dbReference>
<comment type="catalytic activity">
    <reaction evidence="30">
        <text>Na(+)(in) = Na(+)(out)</text>
        <dbReference type="Rhea" id="RHEA:34963"/>
        <dbReference type="ChEBI" id="CHEBI:29101"/>
    </reaction>
</comment>
<keyword evidence="38 39" id="KW-0675">Receptor</keyword>
<evidence type="ECO:0000256" key="12">
    <source>
        <dbReference type="ARBA" id="ARBA00022741"/>
    </source>
</evidence>
<dbReference type="InterPro" id="IPR005821">
    <property type="entry name" value="Ion_trans_dom"/>
</dbReference>
<dbReference type="Bgee" id="ENSXETG00000005790">
    <property type="expression patterns" value="Expressed in testis and 1 other cell type or tissue"/>
</dbReference>
<keyword evidence="23" id="KW-0628">Postsynaptic cell membrane</keyword>
<keyword evidence="25" id="KW-0407">Ion channel</keyword>
<comment type="subcellular location">
    <subcellularLocation>
        <location evidence="1">Cell projection</location>
        <location evidence="1">Dendritic spine membrane</location>
        <topology evidence="1">Multi-pass membrane protein</topology>
    </subcellularLocation>
</comment>
<dbReference type="PANTHER" id="PTHR10582">
    <property type="entry name" value="TRANSIENT RECEPTOR POTENTIAL ION CHANNEL PROTEIN"/>
    <property type="match status" value="1"/>
</dbReference>
<feature type="transmembrane region" description="Helical" evidence="34">
    <location>
        <begin position="482"/>
        <end position="501"/>
    </location>
</feature>
<feature type="transmembrane region" description="Helical" evidence="34">
    <location>
        <begin position="666"/>
        <end position="689"/>
    </location>
</feature>
<evidence type="ECO:0000256" key="26">
    <source>
        <dbReference type="ARBA" id="ARBA00031766"/>
    </source>
</evidence>